<protein>
    <submittedName>
        <fullName evidence="1">Uncharacterized protein</fullName>
    </submittedName>
</protein>
<evidence type="ECO:0000313" key="2">
    <source>
        <dbReference type="Proteomes" id="UP001279734"/>
    </source>
</evidence>
<comment type="caution">
    <text evidence="1">The sequence shown here is derived from an EMBL/GenBank/DDBJ whole genome shotgun (WGS) entry which is preliminary data.</text>
</comment>
<name>A0AAD3TA12_NEPGR</name>
<gene>
    <name evidence="1" type="ORF">Nepgr_027246</name>
</gene>
<organism evidence="1 2">
    <name type="scientific">Nepenthes gracilis</name>
    <name type="common">Slender pitcher plant</name>
    <dbReference type="NCBI Taxonomy" id="150966"/>
    <lineage>
        <taxon>Eukaryota</taxon>
        <taxon>Viridiplantae</taxon>
        <taxon>Streptophyta</taxon>
        <taxon>Embryophyta</taxon>
        <taxon>Tracheophyta</taxon>
        <taxon>Spermatophyta</taxon>
        <taxon>Magnoliopsida</taxon>
        <taxon>eudicotyledons</taxon>
        <taxon>Gunneridae</taxon>
        <taxon>Pentapetalae</taxon>
        <taxon>Caryophyllales</taxon>
        <taxon>Nepenthaceae</taxon>
        <taxon>Nepenthes</taxon>
    </lineage>
</organism>
<proteinExistence type="predicted"/>
<accession>A0AAD3TA12</accession>
<dbReference type="Proteomes" id="UP001279734">
    <property type="component" value="Unassembled WGS sequence"/>
</dbReference>
<keyword evidence="2" id="KW-1185">Reference proteome</keyword>
<dbReference type="AlphaFoldDB" id="A0AAD3TA12"/>
<dbReference type="EMBL" id="BSYO01000029">
    <property type="protein sequence ID" value="GMH25403.1"/>
    <property type="molecule type" value="Genomic_DNA"/>
</dbReference>
<evidence type="ECO:0000313" key="1">
    <source>
        <dbReference type="EMBL" id="GMH25403.1"/>
    </source>
</evidence>
<reference evidence="1" key="1">
    <citation type="submission" date="2023-05" db="EMBL/GenBank/DDBJ databases">
        <title>Nepenthes gracilis genome sequencing.</title>
        <authorList>
            <person name="Fukushima K."/>
        </authorList>
    </citation>
    <scope>NUCLEOTIDE SEQUENCE</scope>
    <source>
        <strain evidence="1">SING2019-196</strain>
    </source>
</reference>
<sequence>MVFLWLAGCWSSPGRVLVIDALCCTIEVVLNSFAQAMINLGCVMVSVPDTLVEVFLLRGISGLVTRCVIAAAVLELRDADGLAGSGVAVGGAIVPILLLAEASVFTQLIALAVCVVYDEALYQIYDAGFIASPLAFSCL</sequence>